<dbReference type="SMART" id="SM00744">
    <property type="entry name" value="RINGv"/>
    <property type="match status" value="1"/>
</dbReference>
<name>A0A914I4G8_GLORO</name>
<dbReference type="InterPro" id="IPR013083">
    <property type="entry name" value="Znf_RING/FYVE/PHD"/>
</dbReference>
<evidence type="ECO:0000256" key="4">
    <source>
        <dbReference type="PROSITE-ProRule" id="PRU00175"/>
    </source>
</evidence>
<evidence type="ECO:0000313" key="7">
    <source>
        <dbReference type="Proteomes" id="UP000887572"/>
    </source>
</evidence>
<dbReference type="SMART" id="SM00184">
    <property type="entry name" value="RING"/>
    <property type="match status" value="1"/>
</dbReference>
<evidence type="ECO:0000256" key="2">
    <source>
        <dbReference type="ARBA" id="ARBA00022771"/>
    </source>
</evidence>
<proteinExistence type="predicted"/>
<feature type="compositionally biased region" description="Polar residues" evidence="5">
    <location>
        <begin position="288"/>
        <end position="300"/>
    </location>
</feature>
<feature type="region of interest" description="Disordered" evidence="5">
    <location>
        <begin position="389"/>
        <end position="427"/>
    </location>
</feature>
<reference evidence="8" key="1">
    <citation type="submission" date="2022-11" db="UniProtKB">
        <authorList>
            <consortium name="WormBaseParasite"/>
        </authorList>
    </citation>
    <scope>IDENTIFICATION</scope>
</reference>
<keyword evidence="7" id="KW-1185">Reference proteome</keyword>
<dbReference type="Proteomes" id="UP000887572">
    <property type="component" value="Unplaced"/>
</dbReference>
<feature type="domain" description="RING-type" evidence="6">
    <location>
        <begin position="192"/>
        <end position="239"/>
    </location>
</feature>
<dbReference type="Pfam" id="PF13639">
    <property type="entry name" value="zf-RING_2"/>
    <property type="match status" value="1"/>
</dbReference>
<evidence type="ECO:0000256" key="1">
    <source>
        <dbReference type="ARBA" id="ARBA00022723"/>
    </source>
</evidence>
<feature type="compositionally biased region" description="Polar residues" evidence="5">
    <location>
        <begin position="398"/>
        <end position="407"/>
    </location>
</feature>
<dbReference type="InterPro" id="IPR011016">
    <property type="entry name" value="Znf_RING-CH"/>
</dbReference>
<keyword evidence="1" id="KW-0479">Metal-binding</keyword>
<feature type="region of interest" description="Disordered" evidence="5">
    <location>
        <begin position="285"/>
        <end position="316"/>
    </location>
</feature>
<dbReference type="PANTHER" id="PTHR45969">
    <property type="entry name" value="RING ZINC FINGER PROTEIN-RELATED"/>
    <property type="match status" value="1"/>
</dbReference>
<organism evidence="7 8">
    <name type="scientific">Globodera rostochiensis</name>
    <name type="common">Golden nematode worm</name>
    <name type="synonym">Heterodera rostochiensis</name>
    <dbReference type="NCBI Taxonomy" id="31243"/>
    <lineage>
        <taxon>Eukaryota</taxon>
        <taxon>Metazoa</taxon>
        <taxon>Ecdysozoa</taxon>
        <taxon>Nematoda</taxon>
        <taxon>Chromadorea</taxon>
        <taxon>Rhabditida</taxon>
        <taxon>Tylenchina</taxon>
        <taxon>Tylenchomorpha</taxon>
        <taxon>Tylenchoidea</taxon>
        <taxon>Heteroderidae</taxon>
        <taxon>Heteroderinae</taxon>
        <taxon>Globodera</taxon>
    </lineage>
</organism>
<evidence type="ECO:0000256" key="5">
    <source>
        <dbReference type="SAM" id="MobiDB-lite"/>
    </source>
</evidence>
<dbReference type="InterPro" id="IPR001841">
    <property type="entry name" value="Znf_RING"/>
</dbReference>
<evidence type="ECO:0000256" key="3">
    <source>
        <dbReference type="ARBA" id="ARBA00022833"/>
    </source>
</evidence>
<dbReference type="WBParaSite" id="Gr19_v10_g6523.t1">
    <property type="protein sequence ID" value="Gr19_v10_g6523.t1"/>
    <property type="gene ID" value="Gr19_v10_g6523"/>
</dbReference>
<feature type="compositionally biased region" description="Basic residues" evidence="5">
    <location>
        <begin position="301"/>
        <end position="310"/>
    </location>
</feature>
<dbReference type="Gene3D" id="3.30.40.10">
    <property type="entry name" value="Zinc/RING finger domain, C3HC4 (zinc finger)"/>
    <property type="match status" value="1"/>
</dbReference>
<dbReference type="AlphaFoldDB" id="A0A914I4G8"/>
<keyword evidence="2 4" id="KW-0863">Zinc-finger</keyword>
<evidence type="ECO:0000259" key="6">
    <source>
        <dbReference type="PROSITE" id="PS50089"/>
    </source>
</evidence>
<protein>
    <submittedName>
        <fullName evidence="8">RING-type domain-containing protein</fullName>
    </submittedName>
</protein>
<dbReference type="PROSITE" id="PS50089">
    <property type="entry name" value="ZF_RING_2"/>
    <property type="match status" value="1"/>
</dbReference>
<accession>A0A914I4G8</accession>
<sequence>MHGVLATTHIAPFDIKLRCPDEACLEGSFKLIKSTEAEHEFTLDLRQLVIAEKPITNIQIQITSATTLGTQLRSNKWNVEIFDSNKYYVFYLGEFSPNKSEDIRLFLRGILTTELPELEDHYMYQMTLRKWKRSVKSSREPIAQIFVSNQNRLEWSTNGFMLTLNSDGVQYIRQRRRPSMLLEISKMTLDDCSVCMELLDKNGDLPRQLINCEHFFHNDCISQWQNTSNAGSKTCPICRGDLQVVPGSDLKSQQPAPSMWTYAFNHWQRYRTRAKGLSMMSPEANAIAGTSKSPSASPNCQRRRRRRRRQQNATEIFRQPSSRRLFKFKIRKPVLQNGQRGPRFSYELLLDQSDETGKMDSTSAIHRQTMKVLDSRQRMAILFTERDIVSPDPDETENAQNAHSPPQQIEPAADDVNDTSSSRAFGPEERLVPETIYYHNFLTAIARWTKGQLQNLWQKREQI</sequence>
<keyword evidence="3" id="KW-0862">Zinc</keyword>
<dbReference type="GO" id="GO:0008270">
    <property type="term" value="F:zinc ion binding"/>
    <property type="evidence" value="ECO:0007669"/>
    <property type="project" value="UniProtKB-KW"/>
</dbReference>
<dbReference type="SUPFAM" id="SSF57850">
    <property type="entry name" value="RING/U-box"/>
    <property type="match status" value="1"/>
</dbReference>
<evidence type="ECO:0000313" key="8">
    <source>
        <dbReference type="WBParaSite" id="Gr19_v10_g6523.t1"/>
    </source>
</evidence>